<dbReference type="Pfam" id="PF13561">
    <property type="entry name" value="adh_short_C2"/>
    <property type="match status" value="1"/>
</dbReference>
<proteinExistence type="inferred from homology"/>
<dbReference type="InterPro" id="IPR036291">
    <property type="entry name" value="NAD(P)-bd_dom_sf"/>
</dbReference>
<gene>
    <name evidence="3" type="ORF">H9L06_10655</name>
</gene>
<dbReference type="GO" id="GO:0016491">
    <property type="term" value="F:oxidoreductase activity"/>
    <property type="evidence" value="ECO:0007669"/>
    <property type="project" value="UniProtKB-KW"/>
</dbReference>
<reference evidence="3 4" key="1">
    <citation type="submission" date="2020-08" db="EMBL/GenBank/DDBJ databases">
        <title>Genome sequence of Leucobacter denitrificans KACC 14055T.</title>
        <authorList>
            <person name="Hyun D.-W."/>
            <person name="Bae J.-W."/>
        </authorList>
    </citation>
    <scope>NUCLEOTIDE SEQUENCE [LARGE SCALE GENOMIC DNA]</scope>
    <source>
        <strain evidence="3 4">KACC 14055</strain>
    </source>
</reference>
<name>A0A7G9S496_9MICO</name>
<evidence type="ECO:0000256" key="1">
    <source>
        <dbReference type="ARBA" id="ARBA00006484"/>
    </source>
</evidence>
<keyword evidence="2" id="KW-0560">Oxidoreductase</keyword>
<dbReference type="SUPFAM" id="SSF51735">
    <property type="entry name" value="NAD(P)-binding Rossmann-fold domains"/>
    <property type="match status" value="1"/>
</dbReference>
<evidence type="ECO:0000313" key="4">
    <source>
        <dbReference type="Proteomes" id="UP000515934"/>
    </source>
</evidence>
<dbReference type="InterPro" id="IPR051122">
    <property type="entry name" value="SDR_DHRS6-like"/>
</dbReference>
<accession>A0A7G9S496</accession>
<dbReference type="CDD" id="cd11731">
    <property type="entry name" value="Lin1944_like_SDR_c"/>
    <property type="match status" value="1"/>
</dbReference>
<dbReference type="RefSeq" id="WP_187555140.1">
    <property type="nucleotide sequence ID" value="NZ_CP060716.1"/>
</dbReference>
<dbReference type="NCBIfam" id="NF005754">
    <property type="entry name" value="PRK07578.1"/>
    <property type="match status" value="1"/>
</dbReference>
<evidence type="ECO:0000313" key="3">
    <source>
        <dbReference type="EMBL" id="QNN62671.1"/>
    </source>
</evidence>
<dbReference type="InterPro" id="IPR002347">
    <property type="entry name" value="SDR_fam"/>
</dbReference>
<dbReference type="PANTHER" id="PTHR43477">
    <property type="entry name" value="DIHYDROANTICAPSIN 7-DEHYDROGENASE"/>
    <property type="match status" value="1"/>
</dbReference>
<protein>
    <submittedName>
        <fullName evidence="3">Short chain dehydrogenase</fullName>
    </submittedName>
</protein>
<dbReference type="PANTHER" id="PTHR43477:SF1">
    <property type="entry name" value="DIHYDROANTICAPSIN 7-DEHYDROGENASE"/>
    <property type="match status" value="1"/>
</dbReference>
<dbReference type="AlphaFoldDB" id="A0A7G9S496"/>
<evidence type="ECO:0000256" key="2">
    <source>
        <dbReference type="ARBA" id="ARBA00023002"/>
    </source>
</evidence>
<keyword evidence="4" id="KW-1185">Reference proteome</keyword>
<comment type="similarity">
    <text evidence="1">Belongs to the short-chain dehydrogenases/reductases (SDR) family.</text>
</comment>
<organism evidence="3 4">
    <name type="scientific">Leucobacter denitrificans</name>
    <dbReference type="NCBI Taxonomy" id="683042"/>
    <lineage>
        <taxon>Bacteria</taxon>
        <taxon>Bacillati</taxon>
        <taxon>Actinomycetota</taxon>
        <taxon>Actinomycetes</taxon>
        <taxon>Micrococcales</taxon>
        <taxon>Microbacteriaceae</taxon>
        <taxon>Leucobacter</taxon>
    </lineage>
</organism>
<dbReference type="EMBL" id="CP060716">
    <property type="protein sequence ID" value="QNN62671.1"/>
    <property type="molecule type" value="Genomic_DNA"/>
</dbReference>
<dbReference type="Proteomes" id="UP000515934">
    <property type="component" value="Chromosome"/>
</dbReference>
<dbReference type="KEGG" id="ldn:H9L06_10655"/>
<dbReference type="Gene3D" id="3.40.50.720">
    <property type="entry name" value="NAD(P)-binding Rossmann-like Domain"/>
    <property type="match status" value="1"/>
</dbReference>
<sequence>MSRVLLIGVTGTVGSAVREVLTEAGYELVTADFNEAPGIADHHIDITDSASIAKVLAAAGEIDAVAVTVGELELAQLPDLELSAITSSISSKLTSQIDVALQSLATLKPGGSITLVSGIMSRIPWRGGITAAVVNGGLDAFVVAMAAELNLDRRINSVSPSILQESIDKLGGPNPLPGHTPIPARLVAEHYLRSIAGIESGKTFTVGF</sequence>